<comment type="caution">
    <text evidence="1">The sequence shown here is derived from an EMBL/GenBank/DDBJ whole genome shotgun (WGS) entry which is preliminary data.</text>
</comment>
<reference evidence="1 2" key="1">
    <citation type="submission" date="2020-11" db="EMBL/GenBank/DDBJ databases">
        <title>P. mediterranea TC4 genome.</title>
        <authorList>
            <person name="Molmeret M."/>
        </authorList>
    </citation>
    <scope>NUCLEOTIDE SEQUENCE [LARGE SCALE GENOMIC DNA]</scope>
    <source>
        <strain evidence="1 2">TC4</strain>
    </source>
</reference>
<gene>
    <name evidence="1" type="ORF">FNJ87_10405</name>
</gene>
<dbReference type="EMBL" id="JADKYU010000530">
    <property type="protein sequence ID" value="MBF4984726.1"/>
    <property type="molecule type" value="Genomic_DNA"/>
</dbReference>
<keyword evidence="2" id="KW-1185">Reference proteome</keyword>
<dbReference type="Proteomes" id="UP001194729">
    <property type="component" value="Unassembled WGS sequence"/>
</dbReference>
<evidence type="ECO:0000313" key="2">
    <source>
        <dbReference type="Proteomes" id="UP001194729"/>
    </source>
</evidence>
<protein>
    <submittedName>
        <fullName evidence="1">Uncharacterized protein</fullName>
    </submittedName>
</protein>
<organism evidence="1 2">
    <name type="scientific">Nonlabens mediterrranea</name>
    <dbReference type="NCBI Taxonomy" id="1419947"/>
    <lineage>
        <taxon>Bacteria</taxon>
        <taxon>Pseudomonadati</taxon>
        <taxon>Bacteroidota</taxon>
        <taxon>Flavobacteriia</taxon>
        <taxon>Flavobacteriales</taxon>
        <taxon>Flavobacteriaceae</taxon>
        <taxon>Nonlabens</taxon>
    </lineage>
</organism>
<sequence length="66" mass="7682">MDRNNAVEFAKNHINLKNKVNVIPNLIWIESKPIDLGRFWFFNYEYKLLNEDMNLAIGGAPGFTIL</sequence>
<evidence type="ECO:0000313" key="1">
    <source>
        <dbReference type="EMBL" id="MBF4984726.1"/>
    </source>
</evidence>
<accession>A0ABS0A5R9</accession>
<proteinExistence type="predicted"/>
<name>A0ABS0A5R9_9FLAO</name>